<dbReference type="EMBL" id="ML993652">
    <property type="protein sequence ID" value="KAF2158661.1"/>
    <property type="molecule type" value="Genomic_DNA"/>
</dbReference>
<feature type="chain" id="PRO_5025527968" description="Carbohydrate-binding module family 18 protein" evidence="1">
    <location>
        <begin position="24"/>
        <end position="63"/>
    </location>
</feature>
<evidence type="ECO:0008006" key="4">
    <source>
        <dbReference type="Google" id="ProtNLM"/>
    </source>
</evidence>
<gene>
    <name evidence="2" type="ORF">M409DRAFT_30825</name>
</gene>
<dbReference type="RefSeq" id="XP_033659550.1">
    <property type="nucleotide sequence ID" value="XM_033810087.1"/>
</dbReference>
<evidence type="ECO:0000313" key="2">
    <source>
        <dbReference type="EMBL" id="KAF2158661.1"/>
    </source>
</evidence>
<protein>
    <recommendedName>
        <fullName evidence="4">Carbohydrate-binding module family 18 protein</fullName>
    </recommendedName>
</protein>
<dbReference type="AlphaFoldDB" id="A0A6A6BV78"/>
<evidence type="ECO:0000313" key="3">
    <source>
        <dbReference type="Proteomes" id="UP000799537"/>
    </source>
</evidence>
<sequence>MRSFSSLFVALAALLASANIVTAANCNTDVQYSCGVDPGSICCDYGLMCAGHSGEYYCDDGSP</sequence>
<evidence type="ECO:0000256" key="1">
    <source>
        <dbReference type="SAM" id="SignalP"/>
    </source>
</evidence>
<organism evidence="2 3">
    <name type="scientific">Zasmidium cellare ATCC 36951</name>
    <dbReference type="NCBI Taxonomy" id="1080233"/>
    <lineage>
        <taxon>Eukaryota</taxon>
        <taxon>Fungi</taxon>
        <taxon>Dikarya</taxon>
        <taxon>Ascomycota</taxon>
        <taxon>Pezizomycotina</taxon>
        <taxon>Dothideomycetes</taxon>
        <taxon>Dothideomycetidae</taxon>
        <taxon>Mycosphaerellales</taxon>
        <taxon>Mycosphaerellaceae</taxon>
        <taxon>Zasmidium</taxon>
    </lineage>
</organism>
<keyword evidence="1" id="KW-0732">Signal</keyword>
<accession>A0A6A6BV78</accession>
<name>A0A6A6BV78_ZASCE</name>
<feature type="signal peptide" evidence="1">
    <location>
        <begin position="1"/>
        <end position="23"/>
    </location>
</feature>
<keyword evidence="3" id="KW-1185">Reference proteome</keyword>
<dbReference type="GeneID" id="54563359"/>
<proteinExistence type="predicted"/>
<dbReference type="Proteomes" id="UP000799537">
    <property type="component" value="Unassembled WGS sequence"/>
</dbReference>
<reference evidence="2" key="1">
    <citation type="journal article" date="2020" name="Stud. Mycol.">
        <title>101 Dothideomycetes genomes: a test case for predicting lifestyles and emergence of pathogens.</title>
        <authorList>
            <person name="Haridas S."/>
            <person name="Albert R."/>
            <person name="Binder M."/>
            <person name="Bloem J."/>
            <person name="Labutti K."/>
            <person name="Salamov A."/>
            <person name="Andreopoulos B."/>
            <person name="Baker S."/>
            <person name="Barry K."/>
            <person name="Bills G."/>
            <person name="Bluhm B."/>
            <person name="Cannon C."/>
            <person name="Castanera R."/>
            <person name="Culley D."/>
            <person name="Daum C."/>
            <person name="Ezra D."/>
            <person name="Gonzalez J."/>
            <person name="Henrissat B."/>
            <person name="Kuo A."/>
            <person name="Liang C."/>
            <person name="Lipzen A."/>
            <person name="Lutzoni F."/>
            <person name="Magnuson J."/>
            <person name="Mondo S."/>
            <person name="Nolan M."/>
            <person name="Ohm R."/>
            <person name="Pangilinan J."/>
            <person name="Park H.-J."/>
            <person name="Ramirez L."/>
            <person name="Alfaro M."/>
            <person name="Sun H."/>
            <person name="Tritt A."/>
            <person name="Yoshinaga Y."/>
            <person name="Zwiers L.-H."/>
            <person name="Turgeon B."/>
            <person name="Goodwin S."/>
            <person name="Spatafora J."/>
            <person name="Crous P."/>
            <person name="Grigoriev I."/>
        </authorList>
    </citation>
    <scope>NUCLEOTIDE SEQUENCE</scope>
    <source>
        <strain evidence="2">ATCC 36951</strain>
    </source>
</reference>